<dbReference type="InterPro" id="IPR045086">
    <property type="entry name" value="OBG_GTPase"/>
</dbReference>
<dbReference type="PROSITE" id="PS51710">
    <property type="entry name" value="G_OBG"/>
    <property type="match status" value="1"/>
</dbReference>
<dbReference type="Gene3D" id="2.70.210.12">
    <property type="entry name" value="GTP1/OBG domain"/>
    <property type="match status" value="1"/>
</dbReference>
<dbReference type="PANTHER" id="PTHR11702:SF31">
    <property type="entry name" value="MITOCHONDRIAL RIBOSOME-ASSOCIATED GTPASE 2"/>
    <property type="match status" value="1"/>
</dbReference>
<evidence type="ECO:0000256" key="2">
    <source>
        <dbReference type="ARBA" id="ARBA00007699"/>
    </source>
</evidence>
<comment type="caution">
    <text evidence="14">The sequence shown here is derived from an EMBL/GenBank/DDBJ whole genome shotgun (WGS) entry which is preliminary data.</text>
</comment>
<evidence type="ECO:0000259" key="12">
    <source>
        <dbReference type="PROSITE" id="PS51881"/>
    </source>
</evidence>
<dbReference type="HAMAP" id="MF_01454">
    <property type="entry name" value="GTPase_Obg"/>
    <property type="match status" value="1"/>
</dbReference>
<evidence type="ECO:0000256" key="7">
    <source>
        <dbReference type="ARBA" id="ARBA00022842"/>
    </source>
</evidence>
<dbReference type="PANTHER" id="PTHR11702">
    <property type="entry name" value="DEVELOPMENTALLY REGULATED GTP-BINDING PROTEIN-RELATED"/>
    <property type="match status" value="1"/>
</dbReference>
<comment type="subunit">
    <text evidence="9">Monomer.</text>
</comment>
<comment type="cofactor">
    <cofactor evidence="1 9">
        <name>Mg(2+)</name>
        <dbReference type="ChEBI" id="CHEBI:18420"/>
    </cofactor>
</comment>
<dbReference type="NCBIfam" id="NF008954">
    <property type="entry name" value="PRK12296.1"/>
    <property type="match status" value="1"/>
</dbReference>
<feature type="domain" description="OBG-type G" evidence="11">
    <location>
        <begin position="160"/>
        <end position="330"/>
    </location>
</feature>
<keyword evidence="6 9" id="KW-0378">Hydrolase</keyword>
<dbReference type="InterPro" id="IPR031167">
    <property type="entry name" value="G_OBG"/>
</dbReference>
<evidence type="ECO:0000256" key="6">
    <source>
        <dbReference type="ARBA" id="ARBA00022801"/>
    </source>
</evidence>
<dbReference type="Pfam" id="PF01926">
    <property type="entry name" value="MMR_HSR1"/>
    <property type="match status" value="1"/>
</dbReference>
<dbReference type="CDD" id="cd01898">
    <property type="entry name" value="Obg"/>
    <property type="match status" value="1"/>
</dbReference>
<keyword evidence="15" id="KW-1185">Reference proteome</keyword>
<evidence type="ECO:0000256" key="10">
    <source>
        <dbReference type="SAM" id="MobiDB-lite"/>
    </source>
</evidence>
<evidence type="ECO:0000259" key="11">
    <source>
        <dbReference type="PROSITE" id="PS51710"/>
    </source>
</evidence>
<gene>
    <name evidence="9" type="primary">obg</name>
    <name evidence="14" type="ORF">HNR22_002588</name>
</gene>
<dbReference type="InterPro" id="IPR036726">
    <property type="entry name" value="GTP1_OBG_dom_sf"/>
</dbReference>
<feature type="binding site" evidence="9">
    <location>
        <begin position="212"/>
        <end position="215"/>
    </location>
    <ligand>
        <name>GTP</name>
        <dbReference type="ChEBI" id="CHEBI:37565"/>
    </ligand>
</feature>
<dbReference type="PRINTS" id="PR00326">
    <property type="entry name" value="GTP1OBG"/>
</dbReference>
<evidence type="ECO:0000256" key="8">
    <source>
        <dbReference type="ARBA" id="ARBA00023134"/>
    </source>
</evidence>
<dbReference type="PROSITE" id="PS51881">
    <property type="entry name" value="OCT"/>
    <property type="match status" value="1"/>
</dbReference>
<name>A0A7Y9X0B2_9ACTN</name>
<keyword evidence="4 9" id="KW-0479">Metal-binding</keyword>
<keyword evidence="3 9" id="KW-0963">Cytoplasm</keyword>
<keyword evidence="8 9" id="KW-0342">GTP-binding</keyword>
<dbReference type="InterPro" id="IPR014100">
    <property type="entry name" value="GTP-bd_Obg/CgtA"/>
</dbReference>
<feature type="compositionally biased region" description="Acidic residues" evidence="10">
    <location>
        <begin position="472"/>
        <end position="490"/>
    </location>
</feature>
<evidence type="ECO:0000256" key="9">
    <source>
        <dbReference type="HAMAP-Rule" id="MF_01454"/>
    </source>
</evidence>
<dbReference type="SUPFAM" id="SSF52540">
    <property type="entry name" value="P-loop containing nucleoside triphosphate hydrolases"/>
    <property type="match status" value="1"/>
</dbReference>
<dbReference type="SUPFAM" id="SSF102741">
    <property type="entry name" value="Obg GTP-binding protein C-terminal domain"/>
    <property type="match status" value="1"/>
</dbReference>
<dbReference type="AlphaFoldDB" id="A0A7Y9X0B2"/>
<dbReference type="RefSeq" id="WP_179780565.1">
    <property type="nucleotide sequence ID" value="NZ_JACCHK010000001.1"/>
</dbReference>
<feature type="region of interest" description="Disordered" evidence="10">
    <location>
        <begin position="463"/>
        <end position="490"/>
    </location>
</feature>
<dbReference type="NCBIfam" id="TIGR02729">
    <property type="entry name" value="Obg_CgtA"/>
    <property type="match status" value="1"/>
</dbReference>
<dbReference type="InterPro" id="IPR006074">
    <property type="entry name" value="GTP1-OBG_CS"/>
</dbReference>
<dbReference type="GO" id="GO:0005737">
    <property type="term" value="C:cytoplasm"/>
    <property type="evidence" value="ECO:0007669"/>
    <property type="project" value="UniProtKB-SubCell"/>
</dbReference>
<dbReference type="InterPro" id="IPR006073">
    <property type="entry name" value="GTP-bd"/>
</dbReference>
<dbReference type="Gene3D" id="3.40.50.300">
    <property type="entry name" value="P-loop containing nucleotide triphosphate hydrolases"/>
    <property type="match status" value="1"/>
</dbReference>
<proteinExistence type="inferred from homology"/>
<dbReference type="NCBIfam" id="NF008956">
    <property type="entry name" value="PRK12299.1"/>
    <property type="match status" value="1"/>
</dbReference>
<dbReference type="PROSITE" id="PS51883">
    <property type="entry name" value="OBG"/>
    <property type="match status" value="1"/>
</dbReference>
<dbReference type="InterPro" id="IPR006169">
    <property type="entry name" value="GTP1_OBG_dom"/>
</dbReference>
<dbReference type="GO" id="GO:0003924">
    <property type="term" value="F:GTPase activity"/>
    <property type="evidence" value="ECO:0007669"/>
    <property type="project" value="UniProtKB-UniRule"/>
</dbReference>
<evidence type="ECO:0000256" key="5">
    <source>
        <dbReference type="ARBA" id="ARBA00022741"/>
    </source>
</evidence>
<evidence type="ECO:0000313" key="14">
    <source>
        <dbReference type="EMBL" id="NYH42861.1"/>
    </source>
</evidence>
<dbReference type="InterPro" id="IPR036346">
    <property type="entry name" value="GTP-bd_prot_GTP1/OBG_C_sf"/>
</dbReference>
<dbReference type="GO" id="GO:0005525">
    <property type="term" value="F:GTP binding"/>
    <property type="evidence" value="ECO:0007669"/>
    <property type="project" value="UniProtKB-UniRule"/>
</dbReference>
<evidence type="ECO:0000256" key="3">
    <source>
        <dbReference type="ARBA" id="ARBA00022490"/>
    </source>
</evidence>
<protein>
    <recommendedName>
        <fullName evidence="9">GTPase Obg</fullName>
        <ecNumber evidence="9">3.6.5.-</ecNumber>
    </recommendedName>
    <alternativeName>
        <fullName evidence="9">GTP-binding protein Obg</fullName>
    </alternativeName>
</protein>
<feature type="binding site" evidence="9">
    <location>
        <begin position="311"/>
        <end position="313"/>
    </location>
    <ligand>
        <name>GTP</name>
        <dbReference type="ChEBI" id="CHEBI:37565"/>
    </ligand>
</feature>
<dbReference type="GO" id="GO:0042254">
    <property type="term" value="P:ribosome biogenesis"/>
    <property type="evidence" value="ECO:0007669"/>
    <property type="project" value="UniProtKB-UniRule"/>
</dbReference>
<feature type="binding site" evidence="9">
    <location>
        <begin position="166"/>
        <end position="173"/>
    </location>
    <ligand>
        <name>GTP</name>
        <dbReference type="ChEBI" id="CHEBI:37565"/>
    </ligand>
</feature>
<dbReference type="NCBIfam" id="TIGR03595">
    <property type="entry name" value="Obg_CgtA_exten"/>
    <property type="match status" value="1"/>
</dbReference>
<feature type="binding site" evidence="9">
    <location>
        <position position="193"/>
    </location>
    <ligand>
        <name>Mg(2+)</name>
        <dbReference type="ChEBI" id="CHEBI:18420"/>
    </ligand>
</feature>
<keyword evidence="7 9" id="KW-0460">Magnesium</keyword>
<evidence type="ECO:0000313" key="15">
    <source>
        <dbReference type="Proteomes" id="UP000523545"/>
    </source>
</evidence>
<dbReference type="EMBL" id="JACCHK010000001">
    <property type="protein sequence ID" value="NYH42861.1"/>
    <property type="molecule type" value="Genomic_DNA"/>
</dbReference>
<accession>A0A7Y9X0B2</accession>
<comment type="function">
    <text evidence="9">An essential GTPase which binds GTP, GDP and possibly (p)ppGpp with moderate affinity, with high nucleotide exchange rates and a fairly low GTP hydrolysis rate. Plays a role in control of the cell cycle, stress response, ribosome biogenesis and in those bacteria that undergo differentiation, in morphogenesis control.</text>
</comment>
<sequence>MATFVDRVVLHLQAGDGGHGCVSIHREKFKPFGGPDGGNGGHGGSVSLVVDPQVTTLLDFHFHPHVKADNGKGGAGSNRDGANGHNLVLKVPNGTVVQTTDGTVLADMVGAGTTFEVARGGRGGRGNASLANAKRKAPGFAELGEPGDQLDIVLELKSVADVGLVGFPSAGKSSLISVISAAKPKIADYPFTTLVPNLGVVRMDNHTFTVADVPGLIPGAATGKGLGLEFLRHIERCAVLVHVIDSATLEPGRDPVADIDAIEAELSQYGGLTDRPRLVAVNKVDVPDGRDLAEIVRPDLEERGYRVFEVSAATREGLKELTYAMAELVEAERKAAPPAEPTRIVIRPMAVDDDGFTITAEADGSFTVRGVRPERWVKQTNFDNDEAVGYLADRLARLGVEDKLAKAGAQPGDLVRIGAREFDWQPTLFAGVDFVPGNRGTDVRLEEKSNRASAADRLAARKARRVRSADEVGADASDDLDDIEDEDDAE</sequence>
<dbReference type="PROSITE" id="PS00905">
    <property type="entry name" value="GTP1_OBG"/>
    <property type="match status" value="1"/>
</dbReference>
<dbReference type="EC" id="3.6.5.-" evidence="9"/>
<keyword evidence="5 9" id="KW-0547">Nucleotide-binding</keyword>
<feature type="binding site" evidence="9">
    <location>
        <begin position="282"/>
        <end position="285"/>
    </location>
    <ligand>
        <name>GTP</name>
        <dbReference type="ChEBI" id="CHEBI:37565"/>
    </ligand>
</feature>
<dbReference type="Pfam" id="PF09269">
    <property type="entry name" value="DUF1967"/>
    <property type="match status" value="1"/>
</dbReference>
<comment type="similarity">
    <text evidence="2 9">Belongs to the TRAFAC class OBG-HflX-like GTPase superfamily. OBG GTPase family.</text>
</comment>
<organism evidence="14 15">
    <name type="scientific">Micromonospora jinlongensis</name>
    <dbReference type="NCBI Taxonomy" id="1287877"/>
    <lineage>
        <taxon>Bacteria</taxon>
        <taxon>Bacillati</taxon>
        <taxon>Actinomycetota</taxon>
        <taxon>Actinomycetes</taxon>
        <taxon>Micromonosporales</taxon>
        <taxon>Micromonosporaceae</taxon>
        <taxon>Micromonospora</taxon>
    </lineage>
</organism>
<dbReference type="NCBIfam" id="TIGR00231">
    <property type="entry name" value="small_GTP"/>
    <property type="match status" value="1"/>
</dbReference>
<feature type="binding site" evidence="9">
    <location>
        <begin position="191"/>
        <end position="195"/>
    </location>
    <ligand>
        <name>GTP</name>
        <dbReference type="ChEBI" id="CHEBI:37565"/>
    </ligand>
</feature>
<comment type="subcellular location">
    <subcellularLocation>
        <location evidence="9">Cytoplasm</location>
    </subcellularLocation>
</comment>
<evidence type="ECO:0000256" key="1">
    <source>
        <dbReference type="ARBA" id="ARBA00001946"/>
    </source>
</evidence>
<dbReference type="Gene3D" id="3.30.300.350">
    <property type="entry name" value="GTP-binding protein OBG, C-terminal domain"/>
    <property type="match status" value="1"/>
</dbReference>
<dbReference type="InterPro" id="IPR015349">
    <property type="entry name" value="OCT_dom"/>
</dbReference>
<dbReference type="NCBIfam" id="NF008955">
    <property type="entry name" value="PRK12297.1"/>
    <property type="match status" value="1"/>
</dbReference>
<reference evidence="14 15" key="1">
    <citation type="submission" date="2020-07" db="EMBL/GenBank/DDBJ databases">
        <title>Sequencing the genomes of 1000 actinobacteria strains.</title>
        <authorList>
            <person name="Klenk H.-P."/>
        </authorList>
    </citation>
    <scope>NUCLEOTIDE SEQUENCE [LARGE SCALE GENOMIC DNA]</scope>
    <source>
        <strain evidence="14 15">DSM 45876</strain>
    </source>
</reference>
<dbReference type="Pfam" id="PF01018">
    <property type="entry name" value="GTP1_OBG"/>
    <property type="match status" value="1"/>
</dbReference>
<dbReference type="Proteomes" id="UP000523545">
    <property type="component" value="Unassembled WGS sequence"/>
</dbReference>
<dbReference type="GO" id="GO:0000287">
    <property type="term" value="F:magnesium ion binding"/>
    <property type="evidence" value="ECO:0007669"/>
    <property type="project" value="InterPro"/>
</dbReference>
<dbReference type="InterPro" id="IPR005225">
    <property type="entry name" value="Small_GTP-bd"/>
</dbReference>
<dbReference type="SUPFAM" id="SSF82051">
    <property type="entry name" value="Obg GTP-binding protein N-terminal domain"/>
    <property type="match status" value="1"/>
</dbReference>
<dbReference type="FunFam" id="2.70.210.12:FF:000001">
    <property type="entry name" value="GTPase Obg"/>
    <property type="match status" value="1"/>
</dbReference>
<feature type="binding site" evidence="9">
    <location>
        <position position="173"/>
    </location>
    <ligand>
        <name>Mg(2+)</name>
        <dbReference type="ChEBI" id="CHEBI:18420"/>
    </ligand>
</feature>
<evidence type="ECO:0000256" key="4">
    <source>
        <dbReference type="ARBA" id="ARBA00022723"/>
    </source>
</evidence>
<dbReference type="InterPro" id="IPR027417">
    <property type="entry name" value="P-loop_NTPase"/>
</dbReference>
<feature type="domain" description="Obg" evidence="13">
    <location>
        <begin position="2"/>
        <end position="159"/>
    </location>
</feature>
<evidence type="ECO:0000259" key="13">
    <source>
        <dbReference type="PROSITE" id="PS51883"/>
    </source>
</evidence>
<feature type="domain" description="OCT" evidence="12">
    <location>
        <begin position="348"/>
        <end position="426"/>
    </location>
</feature>